<evidence type="ECO:0000313" key="3">
    <source>
        <dbReference type="Proteomes" id="UP000827092"/>
    </source>
</evidence>
<evidence type="ECO:0000256" key="1">
    <source>
        <dbReference type="SAM" id="SignalP"/>
    </source>
</evidence>
<gene>
    <name evidence="2" type="ORF">JTE90_022257</name>
</gene>
<evidence type="ECO:0000313" key="2">
    <source>
        <dbReference type="EMBL" id="KAG8200635.1"/>
    </source>
</evidence>
<sequence length="160" mass="18169">MSRLRSGVVFFLLDGGVFLKRLSLTNIQETPAENKRGATEEVHVNATCRSYFRFGSLVYYIEELSLRTASRDFKSNQHYAEPCAKPPFFGPVVHLILFNTEGGGFHSFFYFHSVLFSGICLIELSNSSKIYSRPAYNPPSTMIFSHIFGERRLKEHISSG</sequence>
<feature type="chain" id="PRO_5043832111" evidence="1">
    <location>
        <begin position="20"/>
        <end position="160"/>
    </location>
</feature>
<proteinExistence type="predicted"/>
<comment type="caution">
    <text evidence="2">The sequence shown here is derived from an EMBL/GenBank/DDBJ whole genome shotgun (WGS) entry which is preliminary data.</text>
</comment>
<protein>
    <submittedName>
        <fullName evidence="2">Uncharacterized protein</fullName>
    </submittedName>
</protein>
<keyword evidence="3" id="KW-1185">Reference proteome</keyword>
<keyword evidence="1" id="KW-0732">Signal</keyword>
<reference evidence="2 3" key="1">
    <citation type="journal article" date="2022" name="Nat. Ecol. Evol.">
        <title>A masculinizing supergene underlies an exaggerated male reproductive morph in a spider.</title>
        <authorList>
            <person name="Hendrickx F."/>
            <person name="De Corte Z."/>
            <person name="Sonet G."/>
            <person name="Van Belleghem S.M."/>
            <person name="Kostlbacher S."/>
            <person name="Vangestel C."/>
        </authorList>
    </citation>
    <scope>NUCLEOTIDE SEQUENCE [LARGE SCALE GENOMIC DNA]</scope>
    <source>
        <strain evidence="2">W744_W776</strain>
    </source>
</reference>
<organism evidence="2 3">
    <name type="scientific">Oedothorax gibbosus</name>
    <dbReference type="NCBI Taxonomy" id="931172"/>
    <lineage>
        <taxon>Eukaryota</taxon>
        <taxon>Metazoa</taxon>
        <taxon>Ecdysozoa</taxon>
        <taxon>Arthropoda</taxon>
        <taxon>Chelicerata</taxon>
        <taxon>Arachnida</taxon>
        <taxon>Araneae</taxon>
        <taxon>Araneomorphae</taxon>
        <taxon>Entelegynae</taxon>
        <taxon>Araneoidea</taxon>
        <taxon>Linyphiidae</taxon>
        <taxon>Erigoninae</taxon>
        <taxon>Oedothorax</taxon>
    </lineage>
</organism>
<dbReference type="EMBL" id="JAFNEN010000014">
    <property type="protein sequence ID" value="KAG8200635.1"/>
    <property type="molecule type" value="Genomic_DNA"/>
</dbReference>
<dbReference type="Proteomes" id="UP000827092">
    <property type="component" value="Unassembled WGS sequence"/>
</dbReference>
<accession>A0AAV6VVM8</accession>
<feature type="signal peptide" evidence="1">
    <location>
        <begin position="1"/>
        <end position="19"/>
    </location>
</feature>
<name>A0AAV6VVM8_9ARAC</name>
<dbReference type="AlphaFoldDB" id="A0AAV6VVM8"/>